<dbReference type="eggNOG" id="COG0375">
    <property type="taxonomic scope" value="Bacteria"/>
</dbReference>
<evidence type="ECO:0000256" key="4">
    <source>
        <dbReference type="HAMAP-Rule" id="MF_00213"/>
    </source>
</evidence>
<dbReference type="KEGG" id="slp:Slip_0383"/>
<dbReference type="GO" id="GO:0051604">
    <property type="term" value="P:protein maturation"/>
    <property type="evidence" value="ECO:0007669"/>
    <property type="project" value="InterPro"/>
</dbReference>
<reference evidence="6" key="1">
    <citation type="journal article" date="2010" name="Stand. Genomic Sci.">
        <title>Complete genome sequence of Syntrophothermus lipocalidus type strain (TGB-C1T).</title>
        <authorList>
            <consortium name="US DOE Joint Genome Institute (JGI-PGF)"/>
            <person name="Djao O."/>
            <person name="Zhang X."/>
            <person name="Lucas S."/>
            <person name="Lapidus A."/>
            <person name="Glavina Del Rio T."/>
            <person name="Nolan M."/>
            <person name="Tice H."/>
            <person name="Cheng J."/>
            <person name="Han C."/>
            <person name="Tapia R."/>
            <person name="Goodwin L."/>
            <person name="Pitluck S."/>
            <person name="Liolios K."/>
            <person name="Ivanova N."/>
            <person name="Mavromatis K."/>
            <person name="Mikhailova N."/>
            <person name="Ovchinnikova G."/>
            <person name="Pati A."/>
            <person name="Brambilla E."/>
            <person name="Chen A."/>
            <person name="Palaniappan K."/>
            <person name="Land M."/>
            <person name="Hauser L."/>
            <person name="Chang Y."/>
            <person name="Jeffries C."/>
            <person name="Rohde M."/>
            <person name="Sikorski J."/>
            <person name="Spring S."/>
            <person name="Goker M."/>
            <person name="Detter J."/>
            <person name="Woyke T."/>
            <person name="Bristow J."/>
            <person name="Eisen J."/>
            <person name="Markowitz V."/>
            <person name="Hugenholtz P."/>
            <person name="Kyrpides N."/>
            <person name="Klenk H."/>
        </authorList>
    </citation>
    <scope>NUCLEOTIDE SEQUENCE [LARGE SCALE GENOMIC DNA]</scope>
    <source>
        <strain evidence="6">DSM 12680 / TGB-C1</strain>
    </source>
</reference>
<evidence type="ECO:0000256" key="1">
    <source>
        <dbReference type="ARBA" id="ARBA00022596"/>
    </source>
</evidence>
<dbReference type="AlphaFoldDB" id="D7CK53"/>
<reference evidence="5 6" key="2">
    <citation type="journal article" date="2010" name="Stand. Genomic Sci.">
        <title>Complete genome sequence of Syntrophothermus lipocalidus type strain (TGB-C1).</title>
        <authorList>
            <person name="Djao O.D."/>
            <person name="Zhang X."/>
            <person name="Lucas S."/>
            <person name="Lapidus A."/>
            <person name="Del Rio T.G."/>
            <person name="Nolan M."/>
            <person name="Tice H."/>
            <person name="Cheng J.F."/>
            <person name="Han C."/>
            <person name="Tapia R."/>
            <person name="Goodwin L."/>
            <person name="Pitluck S."/>
            <person name="Liolios K."/>
            <person name="Ivanova N."/>
            <person name="Mavromatis K."/>
            <person name="Mikhailova N."/>
            <person name="Ovchinnikova G."/>
            <person name="Pati A."/>
            <person name="Brambilla E."/>
            <person name="Chen A."/>
            <person name="Palaniappan K."/>
            <person name="Land M."/>
            <person name="Hauser L."/>
            <person name="Chang Y.J."/>
            <person name="Jeffries C.D."/>
            <person name="Rohde M."/>
            <person name="Sikorski J."/>
            <person name="Spring S."/>
            <person name="Goker M."/>
            <person name="Detter J.C."/>
            <person name="Woyke T."/>
            <person name="Bristow J."/>
            <person name="Eisen J.A."/>
            <person name="Markowitz V."/>
            <person name="Hugenholtz P."/>
            <person name="Kyrpides N.C."/>
            <person name="Klenk H.P."/>
        </authorList>
    </citation>
    <scope>NUCLEOTIDE SEQUENCE [LARGE SCALE GENOMIC DNA]</scope>
    <source>
        <strain evidence="6">DSM 12680 / TGB-C1</strain>
    </source>
</reference>
<feature type="binding site" evidence="4">
    <location>
        <position position="94"/>
    </location>
    <ligand>
        <name>Zn(2+)</name>
        <dbReference type="ChEBI" id="CHEBI:29105"/>
    </ligand>
</feature>
<feature type="binding site" evidence="4">
    <location>
        <position position="91"/>
    </location>
    <ligand>
        <name>Zn(2+)</name>
        <dbReference type="ChEBI" id="CHEBI:29105"/>
    </ligand>
</feature>
<proteinExistence type="inferred from homology"/>
<dbReference type="HOGENOM" id="CLU_126929_4_1_9"/>
<comment type="function">
    <text evidence="4">Involved in the maturation of [NiFe] hydrogenases. Required for nickel insertion into the metal center of the hydrogenase.</text>
</comment>
<dbReference type="PIRSF" id="PIRSF004761">
    <property type="entry name" value="Hydrgn_mat_HypA"/>
    <property type="match status" value="1"/>
</dbReference>
<dbReference type="InterPro" id="IPR000688">
    <property type="entry name" value="HypA/HybF"/>
</dbReference>
<dbReference type="Proteomes" id="UP000000378">
    <property type="component" value="Chromosome"/>
</dbReference>
<gene>
    <name evidence="4" type="primary">hypA</name>
    <name evidence="5" type="ordered locus">Slip_0383</name>
</gene>
<evidence type="ECO:0000256" key="2">
    <source>
        <dbReference type="ARBA" id="ARBA00022723"/>
    </source>
</evidence>
<dbReference type="RefSeq" id="WP_013174569.1">
    <property type="nucleotide sequence ID" value="NC_014220.1"/>
</dbReference>
<dbReference type="OrthoDB" id="9800361at2"/>
<protein>
    <recommendedName>
        <fullName evidence="4">Hydrogenase maturation factor HypA</fullName>
    </recommendedName>
</protein>
<feature type="binding site" evidence="4">
    <location>
        <position position="2"/>
    </location>
    <ligand>
        <name>Ni(2+)</name>
        <dbReference type="ChEBI" id="CHEBI:49786"/>
    </ligand>
</feature>
<evidence type="ECO:0000313" key="5">
    <source>
        <dbReference type="EMBL" id="ADI01167.1"/>
    </source>
</evidence>
<dbReference type="Pfam" id="PF01155">
    <property type="entry name" value="HypA"/>
    <property type="match status" value="1"/>
</dbReference>
<comment type="similarity">
    <text evidence="4">Belongs to the HypA/HybF family.</text>
</comment>
<dbReference type="GO" id="GO:0016151">
    <property type="term" value="F:nickel cation binding"/>
    <property type="evidence" value="ECO:0007669"/>
    <property type="project" value="UniProtKB-UniRule"/>
</dbReference>
<dbReference type="Gene3D" id="3.30.2320.80">
    <property type="match status" value="1"/>
</dbReference>
<organism evidence="5 6">
    <name type="scientific">Syntrophothermus lipocalidus (strain DSM 12680 / TGB-C1)</name>
    <dbReference type="NCBI Taxonomy" id="643648"/>
    <lineage>
        <taxon>Bacteria</taxon>
        <taxon>Bacillati</taxon>
        <taxon>Bacillota</taxon>
        <taxon>Clostridia</taxon>
        <taxon>Eubacteriales</taxon>
        <taxon>Syntrophomonadaceae</taxon>
        <taxon>Syntrophothermus</taxon>
    </lineage>
</organism>
<keyword evidence="3 4" id="KW-0862">Zinc</keyword>
<keyword evidence="2 4" id="KW-0479">Metal-binding</keyword>
<dbReference type="GO" id="GO:0008270">
    <property type="term" value="F:zinc ion binding"/>
    <property type="evidence" value="ECO:0007669"/>
    <property type="project" value="UniProtKB-UniRule"/>
</dbReference>
<keyword evidence="1 4" id="KW-0533">Nickel</keyword>
<dbReference type="PANTHER" id="PTHR34535:SF3">
    <property type="entry name" value="HYDROGENASE MATURATION FACTOR HYPA"/>
    <property type="match status" value="1"/>
</dbReference>
<accession>D7CK53</accession>
<dbReference type="HAMAP" id="MF_00213">
    <property type="entry name" value="HypA_HybF"/>
    <property type="match status" value="1"/>
</dbReference>
<dbReference type="STRING" id="643648.Slip_0383"/>
<keyword evidence="6" id="KW-1185">Reference proteome</keyword>
<dbReference type="PANTHER" id="PTHR34535">
    <property type="entry name" value="HYDROGENASE MATURATION FACTOR HYPA"/>
    <property type="match status" value="1"/>
</dbReference>
<name>D7CK53_SYNLT</name>
<evidence type="ECO:0000256" key="3">
    <source>
        <dbReference type="ARBA" id="ARBA00022833"/>
    </source>
</evidence>
<feature type="binding site" evidence="4">
    <location>
        <position position="77"/>
    </location>
    <ligand>
        <name>Zn(2+)</name>
        <dbReference type="ChEBI" id="CHEBI:29105"/>
    </ligand>
</feature>
<feature type="binding site" evidence="4">
    <location>
        <position position="74"/>
    </location>
    <ligand>
        <name>Zn(2+)</name>
        <dbReference type="ChEBI" id="CHEBI:29105"/>
    </ligand>
</feature>
<dbReference type="EMBL" id="CP002048">
    <property type="protein sequence ID" value="ADI01167.1"/>
    <property type="molecule type" value="Genomic_DNA"/>
</dbReference>
<evidence type="ECO:0000313" key="6">
    <source>
        <dbReference type="Proteomes" id="UP000000378"/>
    </source>
</evidence>
<sequence>MHELALMEGIIAAVQESAAAHNITRITKIKIVVGKLTMALPESLSFAFDVLVADDDLWKDAKLEIEEKDVECRCRACGRCFGGLPLGVFSCPECGAASVEIIHGRELLVDYFEGESLDGEKDRAQDRCSAS</sequence>